<reference evidence="2" key="1">
    <citation type="journal article" date="2017" name="Cell">
        <title>Insights into land plant evolution garnered from the Marchantia polymorpha genome.</title>
        <authorList>
            <person name="Bowman J.L."/>
            <person name="Kohchi T."/>
            <person name="Yamato K.T."/>
            <person name="Jenkins J."/>
            <person name="Shu S."/>
            <person name="Ishizaki K."/>
            <person name="Yamaoka S."/>
            <person name="Nishihama R."/>
            <person name="Nakamura Y."/>
            <person name="Berger F."/>
            <person name="Adam C."/>
            <person name="Aki S.S."/>
            <person name="Althoff F."/>
            <person name="Araki T."/>
            <person name="Arteaga-Vazquez M.A."/>
            <person name="Balasubrmanian S."/>
            <person name="Barry K."/>
            <person name="Bauer D."/>
            <person name="Boehm C.R."/>
            <person name="Briginshaw L."/>
            <person name="Caballero-Perez J."/>
            <person name="Catarino B."/>
            <person name="Chen F."/>
            <person name="Chiyoda S."/>
            <person name="Chovatia M."/>
            <person name="Davies K.M."/>
            <person name="Delmans M."/>
            <person name="Demura T."/>
            <person name="Dierschke T."/>
            <person name="Dolan L."/>
            <person name="Dorantes-Acosta A.E."/>
            <person name="Eklund D.M."/>
            <person name="Florent S.N."/>
            <person name="Flores-Sandoval E."/>
            <person name="Fujiyama A."/>
            <person name="Fukuzawa H."/>
            <person name="Galik B."/>
            <person name="Grimanelli D."/>
            <person name="Grimwood J."/>
            <person name="Grossniklaus U."/>
            <person name="Hamada T."/>
            <person name="Haseloff J."/>
            <person name="Hetherington A.J."/>
            <person name="Higo A."/>
            <person name="Hirakawa Y."/>
            <person name="Hundley H.N."/>
            <person name="Ikeda Y."/>
            <person name="Inoue K."/>
            <person name="Inoue S.I."/>
            <person name="Ishida S."/>
            <person name="Jia Q."/>
            <person name="Kakita M."/>
            <person name="Kanazawa T."/>
            <person name="Kawai Y."/>
            <person name="Kawashima T."/>
            <person name="Kennedy M."/>
            <person name="Kinose K."/>
            <person name="Kinoshita T."/>
            <person name="Kohara Y."/>
            <person name="Koide E."/>
            <person name="Komatsu K."/>
            <person name="Kopischke S."/>
            <person name="Kubo M."/>
            <person name="Kyozuka J."/>
            <person name="Lagercrantz U."/>
            <person name="Lin S.S."/>
            <person name="Lindquist E."/>
            <person name="Lipzen A.M."/>
            <person name="Lu C.W."/>
            <person name="De Luna E."/>
            <person name="Martienssen R.A."/>
            <person name="Minamino N."/>
            <person name="Mizutani M."/>
            <person name="Mizutani M."/>
            <person name="Mochizuki N."/>
            <person name="Monte I."/>
            <person name="Mosher R."/>
            <person name="Nagasaki H."/>
            <person name="Nakagami H."/>
            <person name="Naramoto S."/>
            <person name="Nishitani K."/>
            <person name="Ohtani M."/>
            <person name="Okamoto T."/>
            <person name="Okumura M."/>
            <person name="Phillips J."/>
            <person name="Pollak B."/>
            <person name="Reinders A."/>
            <person name="Rovekamp M."/>
            <person name="Sano R."/>
            <person name="Sawa S."/>
            <person name="Schmid M.W."/>
            <person name="Shirakawa M."/>
            <person name="Solano R."/>
            <person name="Spunde A."/>
            <person name="Suetsugu N."/>
            <person name="Sugano S."/>
            <person name="Sugiyama A."/>
            <person name="Sun R."/>
            <person name="Suzuki Y."/>
            <person name="Takenaka M."/>
            <person name="Takezawa D."/>
            <person name="Tomogane H."/>
            <person name="Tsuzuki M."/>
            <person name="Ueda T."/>
            <person name="Umeda M."/>
            <person name="Ward J.M."/>
            <person name="Watanabe Y."/>
            <person name="Yazaki K."/>
            <person name="Yokoyama R."/>
            <person name="Yoshitake Y."/>
            <person name="Yotsui I."/>
            <person name="Zachgo S."/>
            <person name="Schmutz J."/>
        </authorList>
    </citation>
    <scope>NUCLEOTIDE SEQUENCE [LARGE SCALE GENOMIC DNA]</scope>
    <source>
        <strain evidence="2">Tak-1</strain>
    </source>
</reference>
<organism evidence="1 2">
    <name type="scientific">Marchantia polymorpha</name>
    <name type="common">Common liverwort</name>
    <name type="synonym">Marchantia aquatica</name>
    <dbReference type="NCBI Taxonomy" id="3197"/>
    <lineage>
        <taxon>Eukaryota</taxon>
        <taxon>Viridiplantae</taxon>
        <taxon>Streptophyta</taxon>
        <taxon>Embryophyta</taxon>
        <taxon>Marchantiophyta</taxon>
        <taxon>Marchantiopsida</taxon>
        <taxon>Marchantiidae</taxon>
        <taxon>Marchantiales</taxon>
        <taxon>Marchantiaceae</taxon>
        <taxon>Marchantia</taxon>
    </lineage>
</organism>
<dbReference type="Gramene" id="Mp8g08980.1">
    <property type="protein sequence ID" value="Mp8g08980.1.cds1"/>
    <property type="gene ID" value="Mp8g08980"/>
</dbReference>
<dbReference type="EMBL" id="KZ772735">
    <property type="protein sequence ID" value="PTQ36473.1"/>
    <property type="molecule type" value="Genomic_DNA"/>
</dbReference>
<dbReference type="Proteomes" id="UP000244005">
    <property type="component" value="Unassembled WGS sequence"/>
</dbReference>
<accession>A0A2R6WRN5</accession>
<protein>
    <submittedName>
        <fullName evidence="1">Uncharacterized protein</fullName>
    </submittedName>
</protein>
<sequence length="68" mass="7775">MKSNRGVRFSTFDIETKWSNETQGVNSYGTCSTFLLKYQCGDHVTLRIYGNHFLWLLKTGKGATAFTF</sequence>
<dbReference type="AlphaFoldDB" id="A0A2R6WRN5"/>
<evidence type="ECO:0000313" key="1">
    <source>
        <dbReference type="EMBL" id="PTQ36473.1"/>
    </source>
</evidence>
<name>A0A2R6WRN5_MARPO</name>
<proteinExistence type="predicted"/>
<keyword evidence="2" id="KW-1185">Reference proteome</keyword>
<evidence type="ECO:0000313" key="2">
    <source>
        <dbReference type="Proteomes" id="UP000244005"/>
    </source>
</evidence>
<gene>
    <name evidence="1" type="ORF">MARPO_0063s0021</name>
</gene>